<keyword evidence="2" id="KW-0812">Transmembrane</keyword>
<comment type="caution">
    <text evidence="3">The sequence shown here is derived from an EMBL/GenBank/DDBJ whole genome shotgun (WGS) entry which is preliminary data.</text>
</comment>
<sequence>MAGDERRQVLGQRPQLLPRLDVQLLTGDLLGDHRVVIGRALRVPVLPGAVATALAPLLTTLPEPLLGRRPPLSAELAPLPGPPPVVLTELTALALRAVITTELTTLTGLATVIATAEATVILAEVTTLTALGAVVLTEVTALAGLAAVVTTAEALVVAAEVTPLARLRAVVATAEPTVVLTELATLALRTVITAKAAVILAEVTTLALRTVITTLAGLGAVITAAEAAVVLAEVATLALRTVIAAEVAALTGLGAVVTAEVAALARLGAVVTTAEATVVLTELAAFAGLTAIVAAAEALVVTAEVTPLAGSTPVITAEAAVVLTEVTTLAALGAVVLAEVAAFTALRTVITTELAAFAGLAAIVATAEALVVTAEITPLARLRAVVTAAEATVVLTEVTTLTALGAVVLAEVAALAGLPRVTAVEGTSPFIARLGFSETVLRAFAGLALPAAGALSRTRRLRPTLSSGPRLERLTGTRLTRRPAVPTASVRALLPLTSLAVVAAAFLFLHLYMVDGTRRPSDANAVPARKGKPPENPGFLSPSEPPSGRIAVLSSAALGRPPAPFPAPRRTHPPRSAPRRSAGPRAESPHRPDAPRSAPGGDETFPTFTIAFHGKPGGGKSLRKCERLQNAERPRTMSGAFHTLIAAVTYSPTQSPMQYHRRWRA</sequence>
<dbReference type="Proteomes" id="UP001500665">
    <property type="component" value="Unassembled WGS sequence"/>
</dbReference>
<evidence type="ECO:0000313" key="3">
    <source>
        <dbReference type="EMBL" id="GAA0935135.1"/>
    </source>
</evidence>
<name>A0ABP4ADT0_9ACTN</name>
<feature type="region of interest" description="Disordered" evidence="1">
    <location>
        <begin position="522"/>
        <end position="608"/>
    </location>
</feature>
<proteinExistence type="predicted"/>
<evidence type="ECO:0000313" key="4">
    <source>
        <dbReference type="Proteomes" id="UP001500665"/>
    </source>
</evidence>
<gene>
    <name evidence="3" type="ORF">GCM10009550_00010</name>
</gene>
<feature type="transmembrane region" description="Helical" evidence="2">
    <location>
        <begin position="492"/>
        <end position="512"/>
    </location>
</feature>
<protein>
    <submittedName>
        <fullName evidence="3">Uncharacterized protein</fullName>
    </submittedName>
</protein>
<keyword evidence="2" id="KW-1133">Transmembrane helix</keyword>
<evidence type="ECO:0000256" key="2">
    <source>
        <dbReference type="SAM" id="Phobius"/>
    </source>
</evidence>
<keyword evidence="4" id="KW-1185">Reference proteome</keyword>
<reference evidence="4" key="1">
    <citation type="journal article" date="2019" name="Int. J. Syst. Evol. Microbiol.">
        <title>The Global Catalogue of Microorganisms (GCM) 10K type strain sequencing project: providing services to taxonomists for standard genome sequencing and annotation.</title>
        <authorList>
            <consortium name="The Broad Institute Genomics Platform"/>
            <consortium name="The Broad Institute Genome Sequencing Center for Infectious Disease"/>
            <person name="Wu L."/>
            <person name="Ma J."/>
        </authorList>
    </citation>
    <scope>NUCLEOTIDE SEQUENCE [LARGE SCALE GENOMIC DNA]</scope>
    <source>
        <strain evidence="4">JCM 10696</strain>
    </source>
</reference>
<dbReference type="EMBL" id="BAAAHH010000001">
    <property type="protein sequence ID" value="GAA0935135.1"/>
    <property type="molecule type" value="Genomic_DNA"/>
</dbReference>
<keyword evidence="2" id="KW-0472">Membrane</keyword>
<evidence type="ECO:0000256" key="1">
    <source>
        <dbReference type="SAM" id="MobiDB-lite"/>
    </source>
</evidence>
<accession>A0ABP4ADT0</accession>
<organism evidence="3 4">
    <name type="scientific">Actinocorallia libanotica</name>
    <dbReference type="NCBI Taxonomy" id="46162"/>
    <lineage>
        <taxon>Bacteria</taxon>
        <taxon>Bacillati</taxon>
        <taxon>Actinomycetota</taxon>
        <taxon>Actinomycetes</taxon>
        <taxon>Streptosporangiales</taxon>
        <taxon>Thermomonosporaceae</taxon>
        <taxon>Actinocorallia</taxon>
    </lineage>
</organism>